<reference evidence="2 3" key="1">
    <citation type="submission" date="2020-08" db="EMBL/GenBank/DDBJ databases">
        <title>Genomic Encyclopedia of Type Strains, Phase IV (KMG-IV): sequencing the most valuable type-strain genomes for metagenomic binning, comparative biology and taxonomic classification.</title>
        <authorList>
            <person name="Goeker M."/>
        </authorList>
    </citation>
    <scope>NUCLEOTIDE SEQUENCE [LARGE SCALE GENOMIC DNA]</scope>
    <source>
        <strain evidence="2 3">DSM 23211</strain>
    </source>
</reference>
<feature type="coiled-coil region" evidence="1">
    <location>
        <begin position="6"/>
        <end position="75"/>
    </location>
</feature>
<evidence type="ECO:0000313" key="3">
    <source>
        <dbReference type="Proteomes" id="UP000523528"/>
    </source>
</evidence>
<dbReference type="AlphaFoldDB" id="A0A7W9YRF0"/>
<feature type="coiled-coil region" evidence="1">
    <location>
        <begin position="111"/>
        <end position="149"/>
    </location>
</feature>
<name>A0A7W9YRF0_9BACL</name>
<dbReference type="EMBL" id="JACHES010000007">
    <property type="protein sequence ID" value="MBB6176980.1"/>
    <property type="molecule type" value="Genomic_DNA"/>
</dbReference>
<evidence type="ECO:0000256" key="1">
    <source>
        <dbReference type="SAM" id="Coils"/>
    </source>
</evidence>
<evidence type="ECO:0000313" key="2">
    <source>
        <dbReference type="EMBL" id="MBB6176980.1"/>
    </source>
</evidence>
<protein>
    <submittedName>
        <fullName evidence="2">Chromosome segregation ATPase</fullName>
    </submittedName>
</protein>
<dbReference type="Gene3D" id="1.10.287.1490">
    <property type="match status" value="1"/>
</dbReference>
<comment type="caution">
    <text evidence="2">The sequence shown here is derived from an EMBL/GenBank/DDBJ whole genome shotgun (WGS) entry which is preliminary data.</text>
</comment>
<organism evidence="2 3">
    <name type="scientific">Anoxybacillus tengchongensis</name>
    <dbReference type="NCBI Taxonomy" id="576944"/>
    <lineage>
        <taxon>Bacteria</taxon>
        <taxon>Bacillati</taxon>
        <taxon>Bacillota</taxon>
        <taxon>Bacilli</taxon>
        <taxon>Bacillales</taxon>
        <taxon>Anoxybacillaceae</taxon>
        <taxon>Anoxybacillus</taxon>
    </lineage>
</organism>
<dbReference type="Proteomes" id="UP000523528">
    <property type="component" value="Unassembled WGS sequence"/>
</dbReference>
<accession>A0A7W9YRF0</accession>
<keyword evidence="3" id="KW-1185">Reference proteome</keyword>
<keyword evidence="1" id="KW-0175">Coiled coil</keyword>
<gene>
    <name evidence="2" type="ORF">HNQ82_001811</name>
</gene>
<proteinExistence type="predicted"/>
<sequence length="173" mass="20915">MSEQLLEKILLVVTDIQKELQDIREEQRAIREEQMAIREEQQAIREEQKTFREEINSLREEMNAFRKEQQLILEEQQALKNGQKELYDLMNALLHRQDETDAKLEALTMDIHHMRGEMTAMKQEIHALNEKIDSHYKQFNERLNNLQLDVDFTVHKTTMTERELFKMRNRLFS</sequence>